<evidence type="ECO:0000313" key="1">
    <source>
        <dbReference type="EMBL" id="GFY26147.1"/>
    </source>
</evidence>
<reference evidence="1" key="1">
    <citation type="submission" date="2020-08" db="EMBL/GenBank/DDBJ databases">
        <title>Multicomponent nature underlies the extraordinary mechanical properties of spider dragline silk.</title>
        <authorList>
            <person name="Kono N."/>
            <person name="Nakamura H."/>
            <person name="Mori M."/>
            <person name="Yoshida Y."/>
            <person name="Ohtoshi R."/>
            <person name="Malay A.D."/>
            <person name="Moran D.A.P."/>
            <person name="Tomita M."/>
            <person name="Numata K."/>
            <person name="Arakawa K."/>
        </authorList>
    </citation>
    <scope>NUCLEOTIDE SEQUENCE</scope>
</reference>
<proteinExistence type="predicted"/>
<accession>A0A8X7BD75</accession>
<dbReference type="Proteomes" id="UP000887159">
    <property type="component" value="Unassembled WGS sequence"/>
</dbReference>
<evidence type="ECO:0000313" key="2">
    <source>
        <dbReference type="Proteomes" id="UP000887159"/>
    </source>
</evidence>
<gene>
    <name evidence="1" type="ORF">TNCV_354631</name>
</gene>
<keyword evidence="2" id="KW-1185">Reference proteome</keyword>
<name>A0A8X7BD75_TRICX</name>
<dbReference type="AlphaFoldDB" id="A0A8X7BD75"/>
<protein>
    <submittedName>
        <fullName evidence="1">Uncharacterized protein</fullName>
    </submittedName>
</protein>
<sequence length="147" mass="16749">MIPEQIGDISKMAYLYQVQRKYMMPEAKDFIPSCILKRPPSTKFENCRYSNLNAKLKDAPYTVVCNAETQDWDFSAFPLGTCYEETPTSATNETRHALIQFYSTVATAPPSKWINLTNMTSNKADAIPEELKSCVLKTIEQRYSANE</sequence>
<dbReference type="EMBL" id="BMAU01021374">
    <property type="protein sequence ID" value="GFY26147.1"/>
    <property type="molecule type" value="Genomic_DNA"/>
</dbReference>
<organism evidence="1 2">
    <name type="scientific">Trichonephila clavipes</name>
    <name type="common">Golden silk orbweaver</name>
    <name type="synonym">Nephila clavipes</name>
    <dbReference type="NCBI Taxonomy" id="2585209"/>
    <lineage>
        <taxon>Eukaryota</taxon>
        <taxon>Metazoa</taxon>
        <taxon>Ecdysozoa</taxon>
        <taxon>Arthropoda</taxon>
        <taxon>Chelicerata</taxon>
        <taxon>Arachnida</taxon>
        <taxon>Araneae</taxon>
        <taxon>Araneomorphae</taxon>
        <taxon>Entelegynae</taxon>
        <taxon>Araneoidea</taxon>
        <taxon>Nephilidae</taxon>
        <taxon>Trichonephila</taxon>
    </lineage>
</organism>
<comment type="caution">
    <text evidence="1">The sequence shown here is derived from an EMBL/GenBank/DDBJ whole genome shotgun (WGS) entry which is preliminary data.</text>
</comment>